<proteinExistence type="predicted"/>
<protein>
    <recommendedName>
        <fullName evidence="3">SnoaL-like domain-containing protein</fullName>
    </recommendedName>
</protein>
<gene>
    <name evidence="1" type="ORF">J42TS3_27480</name>
</gene>
<dbReference type="Gene3D" id="3.10.450.50">
    <property type="match status" value="1"/>
</dbReference>
<evidence type="ECO:0000313" key="2">
    <source>
        <dbReference type="Proteomes" id="UP000679992"/>
    </source>
</evidence>
<reference evidence="1 2" key="1">
    <citation type="submission" date="2021-03" db="EMBL/GenBank/DDBJ databases">
        <title>Antimicrobial resistance genes in bacteria isolated from Japanese honey, and their potential for conferring macrolide and lincosamide resistance in the American foulbrood pathogen Paenibacillus larvae.</title>
        <authorList>
            <person name="Okamoto M."/>
            <person name="Kumagai M."/>
            <person name="Kanamori H."/>
            <person name="Takamatsu D."/>
        </authorList>
    </citation>
    <scope>NUCLEOTIDE SEQUENCE [LARGE SCALE GENOMIC DNA]</scope>
    <source>
        <strain evidence="1 2">J42TS3</strain>
    </source>
</reference>
<evidence type="ECO:0008006" key="3">
    <source>
        <dbReference type="Google" id="ProtNLM"/>
    </source>
</evidence>
<keyword evidence="2" id="KW-1185">Reference proteome</keyword>
<dbReference type="EMBL" id="BOSL01000008">
    <property type="protein sequence ID" value="GIP53713.1"/>
    <property type="molecule type" value="Genomic_DNA"/>
</dbReference>
<name>A0ABQ4MCJ2_9BACL</name>
<organism evidence="1 2">
    <name type="scientific">Paenibacillus vini</name>
    <dbReference type="NCBI Taxonomy" id="1476024"/>
    <lineage>
        <taxon>Bacteria</taxon>
        <taxon>Bacillati</taxon>
        <taxon>Bacillota</taxon>
        <taxon>Bacilli</taxon>
        <taxon>Bacillales</taxon>
        <taxon>Paenibacillaceae</taxon>
        <taxon>Paenibacillus</taxon>
    </lineage>
</organism>
<sequence>MAELHKFSSEIFHESSLEEHHGQVKFSWYFGPSDNPQTISGHDFIVIENGLILGVFIEKSE</sequence>
<dbReference type="SUPFAM" id="SSF54427">
    <property type="entry name" value="NTF2-like"/>
    <property type="match status" value="1"/>
</dbReference>
<comment type="caution">
    <text evidence="1">The sequence shown here is derived from an EMBL/GenBank/DDBJ whole genome shotgun (WGS) entry which is preliminary data.</text>
</comment>
<accession>A0ABQ4MCJ2</accession>
<evidence type="ECO:0000313" key="1">
    <source>
        <dbReference type="EMBL" id="GIP53713.1"/>
    </source>
</evidence>
<dbReference type="InterPro" id="IPR032710">
    <property type="entry name" value="NTF2-like_dom_sf"/>
</dbReference>
<dbReference type="Proteomes" id="UP000679992">
    <property type="component" value="Unassembled WGS sequence"/>
</dbReference>